<dbReference type="GO" id="GO:0009507">
    <property type="term" value="C:chloroplast"/>
    <property type="evidence" value="ECO:0007669"/>
    <property type="project" value="TreeGrafter"/>
</dbReference>
<proteinExistence type="predicted"/>
<dbReference type="GO" id="GO:0008893">
    <property type="term" value="F:guanosine-3',5'-bis(diphosphate) 3'-diphosphatase activity"/>
    <property type="evidence" value="ECO:0007669"/>
    <property type="project" value="TreeGrafter"/>
</dbReference>
<dbReference type="GO" id="GO:0006753">
    <property type="term" value="P:nucleoside phosphate metabolic process"/>
    <property type="evidence" value="ECO:0007669"/>
    <property type="project" value="TreeGrafter"/>
</dbReference>
<dbReference type="PROSITE" id="PS51462">
    <property type="entry name" value="NUDIX"/>
    <property type="match status" value="1"/>
</dbReference>
<gene>
    <name evidence="3" type="ORF">KC19_2G244200</name>
</gene>
<dbReference type="CDD" id="cd03671">
    <property type="entry name" value="NUDIX_Ap4A_hydrolase_plant_like"/>
    <property type="match status" value="1"/>
</dbReference>
<dbReference type="PANTHER" id="PTHR11839">
    <property type="entry name" value="UDP/ADP-SUGAR PYROPHOSPHATASE"/>
    <property type="match status" value="1"/>
</dbReference>
<evidence type="ECO:0000313" key="3">
    <source>
        <dbReference type="EMBL" id="KAG0588455.1"/>
    </source>
</evidence>
<dbReference type="PANTHER" id="PTHR11839:SF22">
    <property type="entry name" value="NUDIX HYDROLASE 26, CHLOROPLASTIC"/>
    <property type="match status" value="1"/>
</dbReference>
<dbReference type="EMBL" id="CM026422">
    <property type="protein sequence ID" value="KAG0588455.1"/>
    <property type="molecule type" value="Genomic_DNA"/>
</dbReference>
<dbReference type="Proteomes" id="UP000822688">
    <property type="component" value="Chromosome 2"/>
</dbReference>
<keyword evidence="4" id="KW-1185">Reference proteome</keyword>
<accession>A0A8T0IYN6</accession>
<dbReference type="AlphaFoldDB" id="A0A8T0IYN6"/>
<protein>
    <recommendedName>
        <fullName evidence="2">Nudix hydrolase domain-containing protein</fullName>
    </recommendedName>
</protein>
<dbReference type="GO" id="GO:0034432">
    <property type="term" value="F:bis(5'-adenosyl)-pentaphosphatase activity"/>
    <property type="evidence" value="ECO:0007669"/>
    <property type="project" value="TreeGrafter"/>
</dbReference>
<sequence length="177" mass="20424">MAAACTDLPPMYRANVGICLIDRDNQVFVAQRMDLPGAWQMPQGGIDGEEDPRAAAFRDLREATGVTSAEYFGEVPEWITFDFPPDVKARLITLWGTEWKGQAQKWFFFRFTGNDSEIDLLGDEDNPEFSEWKWLPVEEVVKNAWLLTSKPHTPLLRLTAFHFRCLHCRLSFRLIQE</sequence>
<dbReference type="Gene3D" id="3.90.79.10">
    <property type="entry name" value="Nucleoside Triphosphate Pyrophosphohydrolase"/>
    <property type="match status" value="1"/>
</dbReference>
<reference evidence="3" key="1">
    <citation type="submission" date="2020-06" db="EMBL/GenBank/DDBJ databases">
        <title>WGS assembly of Ceratodon purpureus strain R40.</title>
        <authorList>
            <person name="Carey S.B."/>
            <person name="Jenkins J."/>
            <person name="Shu S."/>
            <person name="Lovell J.T."/>
            <person name="Sreedasyam A."/>
            <person name="Maumus F."/>
            <person name="Tiley G.P."/>
            <person name="Fernandez-Pozo N."/>
            <person name="Barry K."/>
            <person name="Chen C."/>
            <person name="Wang M."/>
            <person name="Lipzen A."/>
            <person name="Daum C."/>
            <person name="Saski C.A."/>
            <person name="Payton A.C."/>
            <person name="Mcbreen J.C."/>
            <person name="Conrad R.E."/>
            <person name="Kollar L.M."/>
            <person name="Olsson S."/>
            <person name="Huttunen S."/>
            <person name="Landis J.B."/>
            <person name="Wickett N.J."/>
            <person name="Johnson M.G."/>
            <person name="Rensing S.A."/>
            <person name="Grimwood J."/>
            <person name="Schmutz J."/>
            <person name="Mcdaniel S.F."/>
        </authorList>
    </citation>
    <scope>NUCLEOTIDE SEQUENCE</scope>
    <source>
        <strain evidence="3">R40</strain>
    </source>
</reference>
<comment type="caution">
    <text evidence="3">The sequence shown here is derived from an EMBL/GenBank/DDBJ whole genome shotgun (WGS) entry which is preliminary data.</text>
</comment>
<organism evidence="3 4">
    <name type="scientific">Ceratodon purpureus</name>
    <name type="common">Fire moss</name>
    <name type="synonym">Dicranum purpureum</name>
    <dbReference type="NCBI Taxonomy" id="3225"/>
    <lineage>
        <taxon>Eukaryota</taxon>
        <taxon>Viridiplantae</taxon>
        <taxon>Streptophyta</taxon>
        <taxon>Embryophyta</taxon>
        <taxon>Bryophyta</taxon>
        <taxon>Bryophytina</taxon>
        <taxon>Bryopsida</taxon>
        <taxon>Dicranidae</taxon>
        <taxon>Pseudoditrichales</taxon>
        <taxon>Ditrichaceae</taxon>
        <taxon>Ceratodon</taxon>
    </lineage>
</organism>
<evidence type="ECO:0000256" key="1">
    <source>
        <dbReference type="ARBA" id="ARBA00022801"/>
    </source>
</evidence>
<evidence type="ECO:0000313" key="4">
    <source>
        <dbReference type="Proteomes" id="UP000822688"/>
    </source>
</evidence>
<dbReference type="Pfam" id="PF00293">
    <property type="entry name" value="NUDIX"/>
    <property type="match status" value="1"/>
</dbReference>
<dbReference type="SUPFAM" id="SSF55811">
    <property type="entry name" value="Nudix"/>
    <property type="match status" value="1"/>
</dbReference>
<dbReference type="GO" id="GO:0019693">
    <property type="term" value="P:ribose phosphate metabolic process"/>
    <property type="evidence" value="ECO:0007669"/>
    <property type="project" value="TreeGrafter"/>
</dbReference>
<feature type="domain" description="Nudix hydrolase" evidence="2">
    <location>
        <begin position="11"/>
        <end position="160"/>
    </location>
</feature>
<evidence type="ECO:0000259" key="2">
    <source>
        <dbReference type="PROSITE" id="PS51462"/>
    </source>
</evidence>
<dbReference type="InterPro" id="IPR000086">
    <property type="entry name" value="NUDIX_hydrolase_dom"/>
</dbReference>
<dbReference type="NCBIfam" id="NF001938">
    <property type="entry name" value="PRK00714.1-5"/>
    <property type="match status" value="1"/>
</dbReference>
<dbReference type="InterPro" id="IPR022927">
    <property type="entry name" value="RppH"/>
</dbReference>
<dbReference type="OrthoDB" id="276276at2759"/>
<keyword evidence="1" id="KW-0378">Hydrolase</keyword>
<name>A0A8T0IYN6_CERPU</name>
<dbReference type="InterPro" id="IPR015797">
    <property type="entry name" value="NUDIX_hydrolase-like_dom_sf"/>
</dbReference>